<dbReference type="Pfam" id="PF13193">
    <property type="entry name" value="AMP-binding_C"/>
    <property type="match status" value="1"/>
</dbReference>
<feature type="domain" description="AMP-binding enzyme C-terminal" evidence="7">
    <location>
        <begin position="592"/>
        <end position="666"/>
    </location>
</feature>
<keyword evidence="3" id="KW-0576">Peroxisome</keyword>
<dbReference type="EMBL" id="CAJGYM010000044">
    <property type="protein sequence ID" value="CAD6194398.1"/>
    <property type="molecule type" value="Genomic_DNA"/>
</dbReference>
<comment type="similarity">
    <text evidence="2">Belongs to the ATP-dependent AMP-binding enzyme family.</text>
</comment>
<comment type="subcellular location">
    <subcellularLocation>
        <location evidence="1">Peroxisome</location>
    </subcellularLocation>
</comment>
<dbReference type="InterPro" id="IPR020845">
    <property type="entry name" value="AMP-binding_CS"/>
</dbReference>
<dbReference type="Gene3D" id="3.30.300.30">
    <property type="match status" value="1"/>
</dbReference>
<sequence>MSRPLRPAPNWEFCSEDESFDVSSYLGYCSSIVKSGNQVLETVMLCHLSMKMGKMRNEEPSMEMREDGRAAISHNCCVVKGLTRILTTILPRTRQLSSAATNRHLLTGNATSAGTLQLASRADDTADPSATNKKMVFKSTYPPLKLSGLSAHEKVLAAVRATAAKDPNAVAFINAENTTKTMLYKDIEPTVNSLATGLKKLGFAANERAVQVLPNCAEYLVNILAVQKCGGAMSNANAVSTEYELIKQFTSSQSTIVFTDEDRLPRVRTAVEKCPLIKKIVCIRTFPMVTEFPANVVDYDVIRKTPAKTIKCDYPQDSIALLPYSSGTTGPPKGVMLTHRNISAMFDMAVNHAETEMSKAMFGKDLPKWIGEHALLMLPFYHAYGLNAMFEIIILGMTGIVFKKYDTIIMLNRIKFYKVKLAYTVPPILVFLANDFMVPIFKVEQFLKVILSAGAATAKRLCDDVKKRFPNTWVAQAYGMTEMVQLTTFPKYEHGDSTVSVGCLGAMYEMKILDTRGNELTKPDERGELCFRGPTIMKGYLNNPTATAETVDKDGWLHSGDIGYVDSKGQVHIVDRIKELLKVNGMQVPPAEIEEVLMEHPKIKDAAVIGVPDPTSGDMPKAFIVKKETMLANEVNVFVQQKLSSNKWLTGGVQFVDAIPRLPSGKIARRRLNDLNNPSGSSESSQMNSQMNSQVMAAVTFPAQTMSPAAPRGRSAEAMKASGSSESSQETSQVNSQVASLVGLPSTMEKKK</sequence>
<dbReference type="GO" id="GO:0016405">
    <property type="term" value="F:CoA-ligase activity"/>
    <property type="evidence" value="ECO:0007669"/>
    <property type="project" value="TreeGrafter"/>
</dbReference>
<dbReference type="PROSITE" id="PS00455">
    <property type="entry name" value="AMP_BINDING"/>
    <property type="match status" value="1"/>
</dbReference>
<evidence type="ECO:0000256" key="1">
    <source>
        <dbReference type="ARBA" id="ARBA00004275"/>
    </source>
</evidence>
<evidence type="ECO:0000259" key="7">
    <source>
        <dbReference type="Pfam" id="PF13193"/>
    </source>
</evidence>
<organism evidence="8 9">
    <name type="scientific">Caenorhabditis auriculariae</name>
    <dbReference type="NCBI Taxonomy" id="2777116"/>
    <lineage>
        <taxon>Eukaryota</taxon>
        <taxon>Metazoa</taxon>
        <taxon>Ecdysozoa</taxon>
        <taxon>Nematoda</taxon>
        <taxon>Chromadorea</taxon>
        <taxon>Rhabditida</taxon>
        <taxon>Rhabditina</taxon>
        <taxon>Rhabditomorpha</taxon>
        <taxon>Rhabditoidea</taxon>
        <taxon>Rhabditidae</taxon>
        <taxon>Peloderinae</taxon>
        <taxon>Caenorhabditis</taxon>
    </lineage>
</organism>
<dbReference type="Pfam" id="PF00501">
    <property type="entry name" value="AMP-binding"/>
    <property type="match status" value="1"/>
</dbReference>
<comment type="caution">
    <text evidence="8">The sequence shown here is derived from an EMBL/GenBank/DDBJ whole genome shotgun (WGS) entry which is preliminary data.</text>
</comment>
<feature type="transmembrane region" description="Helical" evidence="5">
    <location>
        <begin position="381"/>
        <end position="401"/>
    </location>
</feature>
<gene>
    <name evidence="8" type="ORF">CAUJ_LOCUS10317</name>
</gene>
<evidence type="ECO:0000256" key="5">
    <source>
        <dbReference type="SAM" id="Phobius"/>
    </source>
</evidence>
<feature type="compositionally biased region" description="Low complexity" evidence="4">
    <location>
        <begin position="676"/>
        <end position="691"/>
    </location>
</feature>
<feature type="compositionally biased region" description="Low complexity" evidence="4">
    <location>
        <begin position="716"/>
        <end position="737"/>
    </location>
</feature>
<proteinExistence type="inferred from homology"/>
<keyword evidence="5" id="KW-0472">Membrane</keyword>
<keyword evidence="5" id="KW-1133">Transmembrane helix</keyword>
<dbReference type="FunFam" id="3.30.300.30:FF:000007">
    <property type="entry name" value="4-coumarate--CoA ligase 2"/>
    <property type="match status" value="1"/>
</dbReference>
<feature type="transmembrane region" description="Helical" evidence="5">
    <location>
        <begin position="421"/>
        <end position="441"/>
    </location>
</feature>
<dbReference type="Proteomes" id="UP000835052">
    <property type="component" value="Unassembled WGS sequence"/>
</dbReference>
<evidence type="ECO:0000256" key="3">
    <source>
        <dbReference type="ARBA" id="ARBA00023140"/>
    </source>
</evidence>
<feature type="domain" description="AMP-dependent synthetase/ligase" evidence="6">
    <location>
        <begin position="160"/>
        <end position="541"/>
    </location>
</feature>
<feature type="region of interest" description="Disordered" evidence="4">
    <location>
        <begin position="669"/>
        <end position="691"/>
    </location>
</feature>
<dbReference type="InterPro" id="IPR025110">
    <property type="entry name" value="AMP-bd_C"/>
</dbReference>
<dbReference type="GO" id="GO:0005777">
    <property type="term" value="C:peroxisome"/>
    <property type="evidence" value="ECO:0007669"/>
    <property type="project" value="UniProtKB-SubCell"/>
</dbReference>
<name>A0A8S1HIZ5_9PELO</name>
<dbReference type="OrthoDB" id="10253869at2759"/>
<evidence type="ECO:0000256" key="4">
    <source>
        <dbReference type="SAM" id="MobiDB-lite"/>
    </source>
</evidence>
<dbReference type="PANTHER" id="PTHR24096:SF306">
    <property type="entry name" value="FATTY ACID COA SYNTHETASE FAMILY"/>
    <property type="match status" value="1"/>
</dbReference>
<dbReference type="SUPFAM" id="SSF56801">
    <property type="entry name" value="Acetyl-CoA synthetase-like"/>
    <property type="match status" value="1"/>
</dbReference>
<dbReference type="PANTHER" id="PTHR24096">
    <property type="entry name" value="LONG-CHAIN-FATTY-ACID--COA LIGASE"/>
    <property type="match status" value="1"/>
</dbReference>
<dbReference type="AlphaFoldDB" id="A0A8S1HIZ5"/>
<reference evidence="8" key="1">
    <citation type="submission" date="2020-10" db="EMBL/GenBank/DDBJ databases">
        <authorList>
            <person name="Kikuchi T."/>
        </authorList>
    </citation>
    <scope>NUCLEOTIDE SEQUENCE</scope>
    <source>
        <strain evidence="8">NKZ352</strain>
    </source>
</reference>
<keyword evidence="9" id="KW-1185">Reference proteome</keyword>
<accession>A0A8S1HIZ5</accession>
<evidence type="ECO:0000259" key="6">
    <source>
        <dbReference type="Pfam" id="PF00501"/>
    </source>
</evidence>
<evidence type="ECO:0000313" key="8">
    <source>
        <dbReference type="EMBL" id="CAD6194398.1"/>
    </source>
</evidence>
<dbReference type="InterPro" id="IPR045851">
    <property type="entry name" value="AMP-bd_C_sf"/>
</dbReference>
<keyword evidence="5" id="KW-0812">Transmembrane</keyword>
<evidence type="ECO:0000256" key="2">
    <source>
        <dbReference type="ARBA" id="ARBA00006432"/>
    </source>
</evidence>
<dbReference type="CDD" id="cd05911">
    <property type="entry name" value="Firefly_Luc_like"/>
    <property type="match status" value="1"/>
</dbReference>
<dbReference type="InterPro" id="IPR000873">
    <property type="entry name" value="AMP-dep_synth/lig_dom"/>
</dbReference>
<evidence type="ECO:0000313" key="9">
    <source>
        <dbReference type="Proteomes" id="UP000835052"/>
    </source>
</evidence>
<feature type="region of interest" description="Disordered" evidence="4">
    <location>
        <begin position="704"/>
        <end position="752"/>
    </location>
</feature>
<dbReference type="Gene3D" id="3.40.50.980">
    <property type="match status" value="2"/>
</dbReference>
<dbReference type="Gene3D" id="2.30.38.10">
    <property type="entry name" value="Luciferase, Domain 3"/>
    <property type="match status" value="1"/>
</dbReference>
<protein>
    <submittedName>
        <fullName evidence="8">Uncharacterized protein</fullName>
    </submittedName>
</protein>